<feature type="non-terminal residue" evidence="8">
    <location>
        <position position="1"/>
    </location>
</feature>
<dbReference type="Pfam" id="PF02656">
    <property type="entry name" value="DUF202"/>
    <property type="match status" value="1"/>
</dbReference>
<dbReference type="PANTHER" id="PTHR34187:SF2">
    <property type="entry name" value="DUF202 DOMAIN-CONTAINING PROTEIN"/>
    <property type="match status" value="1"/>
</dbReference>
<evidence type="ECO:0000313" key="8">
    <source>
        <dbReference type="EMBL" id="KIK57860.1"/>
    </source>
</evidence>
<dbReference type="OrthoDB" id="199599at2759"/>
<dbReference type="PANTHER" id="PTHR34187">
    <property type="entry name" value="FGR18P"/>
    <property type="match status" value="1"/>
</dbReference>
<name>A0A0D0B3M2_9AGAR</name>
<dbReference type="AlphaFoldDB" id="A0A0D0B3M2"/>
<feature type="transmembrane region" description="Helical" evidence="6">
    <location>
        <begin position="20"/>
        <end position="48"/>
    </location>
</feature>
<evidence type="ECO:0000256" key="6">
    <source>
        <dbReference type="SAM" id="Phobius"/>
    </source>
</evidence>
<evidence type="ECO:0000256" key="5">
    <source>
        <dbReference type="ARBA" id="ARBA00023136"/>
    </source>
</evidence>
<evidence type="ECO:0000256" key="4">
    <source>
        <dbReference type="ARBA" id="ARBA00022989"/>
    </source>
</evidence>
<dbReference type="EMBL" id="KN834788">
    <property type="protein sequence ID" value="KIK57860.1"/>
    <property type="molecule type" value="Genomic_DNA"/>
</dbReference>
<sequence length="128" mass="13993">LVLENSGSVARDHLAGERTYLAYVRTSLAIASTGIALVQLLTISADAYSRGQLMLEPKSMSIQKYAKSFGATMIIFSIFILIVGVMRYFEIQHALTLNRFPVAQLLIITTSITLAVLVVVVFTILVTV</sequence>
<feature type="non-terminal residue" evidence="8">
    <location>
        <position position="128"/>
    </location>
</feature>
<accession>A0A0D0B3M2</accession>
<reference evidence="8 9" key="1">
    <citation type="submission" date="2014-04" db="EMBL/GenBank/DDBJ databases">
        <title>Evolutionary Origins and Diversification of the Mycorrhizal Mutualists.</title>
        <authorList>
            <consortium name="DOE Joint Genome Institute"/>
            <consortium name="Mycorrhizal Genomics Consortium"/>
            <person name="Kohler A."/>
            <person name="Kuo A."/>
            <person name="Nagy L.G."/>
            <person name="Floudas D."/>
            <person name="Copeland A."/>
            <person name="Barry K.W."/>
            <person name="Cichocki N."/>
            <person name="Veneault-Fourrey C."/>
            <person name="LaButti K."/>
            <person name="Lindquist E.A."/>
            <person name="Lipzen A."/>
            <person name="Lundell T."/>
            <person name="Morin E."/>
            <person name="Murat C."/>
            <person name="Riley R."/>
            <person name="Ohm R."/>
            <person name="Sun H."/>
            <person name="Tunlid A."/>
            <person name="Henrissat B."/>
            <person name="Grigoriev I.V."/>
            <person name="Hibbett D.S."/>
            <person name="Martin F."/>
        </authorList>
    </citation>
    <scope>NUCLEOTIDE SEQUENCE [LARGE SCALE GENOMIC DNA]</scope>
    <source>
        <strain evidence="8 9">FD-317 M1</strain>
    </source>
</reference>
<keyword evidence="3 6" id="KW-0812">Transmembrane</keyword>
<comment type="subcellular location">
    <subcellularLocation>
        <location evidence="1">Cell membrane</location>
        <topology evidence="1">Multi-pass membrane protein</topology>
    </subcellularLocation>
</comment>
<gene>
    <name evidence="8" type="ORF">GYMLUDRAFT_135130</name>
</gene>
<proteinExistence type="predicted"/>
<keyword evidence="2" id="KW-1003">Cell membrane</keyword>
<keyword evidence="5 6" id="KW-0472">Membrane</keyword>
<evidence type="ECO:0000256" key="3">
    <source>
        <dbReference type="ARBA" id="ARBA00022692"/>
    </source>
</evidence>
<keyword evidence="9" id="KW-1185">Reference proteome</keyword>
<feature type="transmembrane region" description="Helical" evidence="6">
    <location>
        <begin position="69"/>
        <end position="89"/>
    </location>
</feature>
<protein>
    <recommendedName>
        <fullName evidence="7">DUF202 domain-containing protein</fullName>
    </recommendedName>
</protein>
<dbReference type="Proteomes" id="UP000053593">
    <property type="component" value="Unassembled WGS sequence"/>
</dbReference>
<evidence type="ECO:0000256" key="1">
    <source>
        <dbReference type="ARBA" id="ARBA00004651"/>
    </source>
</evidence>
<feature type="domain" description="DUF202" evidence="7">
    <location>
        <begin position="11"/>
        <end position="93"/>
    </location>
</feature>
<dbReference type="GO" id="GO:0005886">
    <property type="term" value="C:plasma membrane"/>
    <property type="evidence" value="ECO:0007669"/>
    <property type="project" value="UniProtKB-SubCell"/>
</dbReference>
<dbReference type="HOGENOM" id="CLU_053359_3_2_1"/>
<evidence type="ECO:0000313" key="9">
    <source>
        <dbReference type="Proteomes" id="UP000053593"/>
    </source>
</evidence>
<feature type="transmembrane region" description="Helical" evidence="6">
    <location>
        <begin position="101"/>
        <end position="126"/>
    </location>
</feature>
<dbReference type="InterPro" id="IPR052053">
    <property type="entry name" value="IM_YidH-like"/>
</dbReference>
<evidence type="ECO:0000259" key="7">
    <source>
        <dbReference type="Pfam" id="PF02656"/>
    </source>
</evidence>
<keyword evidence="4 6" id="KW-1133">Transmembrane helix</keyword>
<evidence type="ECO:0000256" key="2">
    <source>
        <dbReference type="ARBA" id="ARBA00022475"/>
    </source>
</evidence>
<organism evidence="8 9">
    <name type="scientific">Collybiopsis luxurians FD-317 M1</name>
    <dbReference type="NCBI Taxonomy" id="944289"/>
    <lineage>
        <taxon>Eukaryota</taxon>
        <taxon>Fungi</taxon>
        <taxon>Dikarya</taxon>
        <taxon>Basidiomycota</taxon>
        <taxon>Agaricomycotina</taxon>
        <taxon>Agaricomycetes</taxon>
        <taxon>Agaricomycetidae</taxon>
        <taxon>Agaricales</taxon>
        <taxon>Marasmiineae</taxon>
        <taxon>Omphalotaceae</taxon>
        <taxon>Collybiopsis</taxon>
        <taxon>Collybiopsis luxurians</taxon>
    </lineage>
</organism>
<dbReference type="InterPro" id="IPR003807">
    <property type="entry name" value="DUF202"/>
</dbReference>